<organism evidence="1">
    <name type="scientific">Arundo donax</name>
    <name type="common">Giant reed</name>
    <name type="synonym">Donax arundinaceus</name>
    <dbReference type="NCBI Taxonomy" id="35708"/>
    <lineage>
        <taxon>Eukaryota</taxon>
        <taxon>Viridiplantae</taxon>
        <taxon>Streptophyta</taxon>
        <taxon>Embryophyta</taxon>
        <taxon>Tracheophyta</taxon>
        <taxon>Spermatophyta</taxon>
        <taxon>Magnoliopsida</taxon>
        <taxon>Liliopsida</taxon>
        <taxon>Poales</taxon>
        <taxon>Poaceae</taxon>
        <taxon>PACMAD clade</taxon>
        <taxon>Arundinoideae</taxon>
        <taxon>Arundineae</taxon>
        <taxon>Arundo</taxon>
    </lineage>
</organism>
<reference evidence="1" key="2">
    <citation type="journal article" date="2015" name="Data Brief">
        <title>Shoot transcriptome of the giant reed, Arundo donax.</title>
        <authorList>
            <person name="Barrero R.A."/>
            <person name="Guerrero F.D."/>
            <person name="Moolhuijzen P."/>
            <person name="Goolsby J.A."/>
            <person name="Tidwell J."/>
            <person name="Bellgard S.E."/>
            <person name="Bellgard M.I."/>
        </authorList>
    </citation>
    <scope>NUCLEOTIDE SEQUENCE</scope>
    <source>
        <tissue evidence="1">Shoot tissue taken approximately 20 cm above the soil surface</tissue>
    </source>
</reference>
<accession>A0A0A9AX15</accession>
<sequence length="12" mass="1519">MRWLIFLDVLVN</sequence>
<evidence type="ECO:0000313" key="1">
    <source>
        <dbReference type="EMBL" id="JAD51592.1"/>
    </source>
</evidence>
<proteinExistence type="predicted"/>
<name>A0A0A9AX15_ARUDO</name>
<reference evidence="1" key="1">
    <citation type="submission" date="2014-09" db="EMBL/GenBank/DDBJ databases">
        <authorList>
            <person name="Magalhaes I.L.F."/>
            <person name="Oliveira U."/>
            <person name="Santos F.R."/>
            <person name="Vidigal T.H.D.A."/>
            <person name="Brescovit A.D."/>
            <person name="Santos A.J."/>
        </authorList>
    </citation>
    <scope>NUCLEOTIDE SEQUENCE</scope>
    <source>
        <tissue evidence="1">Shoot tissue taken approximately 20 cm above the soil surface</tissue>
    </source>
</reference>
<protein>
    <submittedName>
        <fullName evidence="1">Uncharacterized protein</fullName>
    </submittedName>
</protein>
<dbReference type="EMBL" id="GBRH01246303">
    <property type="protein sequence ID" value="JAD51592.1"/>
    <property type="molecule type" value="Transcribed_RNA"/>
</dbReference>